<evidence type="ECO:0000256" key="8">
    <source>
        <dbReference type="ARBA" id="ARBA00022692"/>
    </source>
</evidence>
<keyword evidence="9 14" id="KW-1133">Transmembrane helix</keyword>
<feature type="transmembrane region" description="Helical" evidence="14">
    <location>
        <begin position="151"/>
        <end position="173"/>
    </location>
</feature>
<comment type="function">
    <text evidence="1">Efflux system for nickel and cobalt.</text>
</comment>
<keyword evidence="11" id="KW-0921">Nickel transport</keyword>
<keyword evidence="4" id="KW-0171">Cobalt transport</keyword>
<keyword evidence="7" id="KW-0533">Nickel</keyword>
<dbReference type="EMBL" id="CP104006">
    <property type="protein sequence ID" value="UWM46781.1"/>
    <property type="molecule type" value="Genomic_DNA"/>
</dbReference>
<evidence type="ECO:0000256" key="2">
    <source>
        <dbReference type="ARBA" id="ARBA00004651"/>
    </source>
</evidence>
<dbReference type="Pfam" id="PF03824">
    <property type="entry name" value="NicO"/>
    <property type="match status" value="1"/>
</dbReference>
<name>A0ABY5UTG0_9GAMM</name>
<feature type="transmembrane region" description="Helical" evidence="14">
    <location>
        <begin position="229"/>
        <end position="251"/>
    </location>
</feature>
<comment type="subcellular location">
    <subcellularLocation>
        <location evidence="2 14">Cell membrane</location>
        <topology evidence="2 14">Multi-pass membrane protein</topology>
    </subcellularLocation>
</comment>
<dbReference type="InterPro" id="IPR011541">
    <property type="entry name" value="Ni/Co_transpt_high_affinity"/>
</dbReference>
<dbReference type="GeneID" id="75139983"/>
<evidence type="ECO:0000256" key="11">
    <source>
        <dbReference type="ARBA" id="ARBA00023112"/>
    </source>
</evidence>
<dbReference type="PANTHER" id="PTHR40659:SF1">
    <property type="entry name" value="NICKEL_COBALT EFFLUX SYSTEM RCNA"/>
    <property type="match status" value="1"/>
</dbReference>
<evidence type="ECO:0000256" key="4">
    <source>
        <dbReference type="ARBA" id="ARBA00022426"/>
    </source>
</evidence>
<keyword evidence="12 14" id="KW-0472">Membrane</keyword>
<gene>
    <name evidence="15" type="ORF">N0H69_08250</name>
</gene>
<feature type="transmembrane region" description="Helical" evidence="14">
    <location>
        <begin position="107"/>
        <end position="131"/>
    </location>
</feature>
<comment type="similarity">
    <text evidence="3">Belongs to the NiCoT transporter (TC 2.A.52) family. RcnA subfamily.</text>
</comment>
<dbReference type="InterPro" id="IPR051224">
    <property type="entry name" value="NiCoT_RcnA"/>
</dbReference>
<evidence type="ECO:0000313" key="16">
    <source>
        <dbReference type="Proteomes" id="UP001057860"/>
    </source>
</evidence>
<feature type="transmembrane region" description="Helical" evidence="14">
    <location>
        <begin position="257"/>
        <end position="283"/>
    </location>
</feature>
<keyword evidence="8 14" id="KW-0812">Transmembrane</keyword>
<keyword evidence="5 14" id="KW-0813">Transport</keyword>
<feature type="transmembrane region" description="Helical" evidence="14">
    <location>
        <begin position="62"/>
        <end position="79"/>
    </location>
</feature>
<keyword evidence="16" id="KW-1185">Reference proteome</keyword>
<organism evidence="15 16">
    <name type="scientific">Yersinia alsatica</name>
    <dbReference type="NCBI Taxonomy" id="2890317"/>
    <lineage>
        <taxon>Bacteria</taxon>
        <taxon>Pseudomonadati</taxon>
        <taxon>Pseudomonadota</taxon>
        <taxon>Gammaproteobacteria</taxon>
        <taxon>Enterobacterales</taxon>
        <taxon>Yersiniaceae</taxon>
        <taxon>Yersinia</taxon>
    </lineage>
</organism>
<evidence type="ECO:0000256" key="5">
    <source>
        <dbReference type="ARBA" id="ARBA00022448"/>
    </source>
</evidence>
<evidence type="ECO:0000256" key="12">
    <source>
        <dbReference type="ARBA" id="ARBA00023136"/>
    </source>
</evidence>
<evidence type="ECO:0000256" key="7">
    <source>
        <dbReference type="ARBA" id="ARBA00022596"/>
    </source>
</evidence>
<dbReference type="PANTHER" id="PTHR40659">
    <property type="entry name" value="NICKEL/COBALT EFFLUX SYSTEM RCNA"/>
    <property type="match status" value="1"/>
</dbReference>
<evidence type="ECO:0000256" key="13">
    <source>
        <dbReference type="ARBA" id="ARBA00023285"/>
    </source>
</evidence>
<evidence type="ECO:0000256" key="6">
    <source>
        <dbReference type="ARBA" id="ARBA00022475"/>
    </source>
</evidence>
<evidence type="ECO:0000313" key="15">
    <source>
        <dbReference type="EMBL" id="UWM46781.1"/>
    </source>
</evidence>
<feature type="transmembrane region" description="Helical" evidence="14">
    <location>
        <begin position="304"/>
        <end position="328"/>
    </location>
</feature>
<evidence type="ECO:0000256" key="3">
    <source>
        <dbReference type="ARBA" id="ARBA00010428"/>
    </source>
</evidence>
<accession>A0ABY5UTG0</accession>
<feature type="transmembrane region" description="Helical" evidence="14">
    <location>
        <begin position="12"/>
        <end position="29"/>
    </location>
</feature>
<evidence type="ECO:0000256" key="1">
    <source>
        <dbReference type="ARBA" id="ARBA00002510"/>
    </source>
</evidence>
<evidence type="ECO:0000256" key="10">
    <source>
        <dbReference type="ARBA" id="ARBA00023065"/>
    </source>
</evidence>
<protein>
    <recommendedName>
        <fullName evidence="14">Nickel/cobalt efflux system</fullName>
    </recommendedName>
</protein>
<keyword evidence="6" id="KW-1003">Cell membrane</keyword>
<keyword evidence="13" id="KW-0170">Cobalt</keyword>
<evidence type="ECO:0000256" key="14">
    <source>
        <dbReference type="RuleBase" id="RU362101"/>
    </source>
</evidence>
<sequence length="341" mass="37272">MLSNLKLNRANIASIGFSGAILLSLLWVFARHWADFVQYCINFQIYMHRYLVLYLLKQQNNQTGAGFMLALFSFIYGFLHSIGPGHGKFVITTYLATSREKVTTSRLITFLGSLMQGLVAIVFVIILGVIFNLSVGELSLSRFYVEKGSALFIVLFGLVLILRALGISPLNLFRRKRQAAIHHIGQPLAATPAPLLSANHPAHQHDENCGCGHRHMPSAEQLQGGWQTYLWVIISIGIRPCSGAIMVLVFANAIGMFTWGMIAVMSMALGTALSIMIVATLVYHAREKLISMNSQILSGQLIHAARIAMLIGGLLLILFGLVLFSSVIPISANGDFIAAGC</sequence>
<reference evidence="15" key="1">
    <citation type="submission" date="2022-08" db="EMBL/GenBank/DDBJ databases">
        <authorList>
            <person name="Bogun A."/>
            <person name="Kislichkina A."/>
            <person name="Solomentsev V."/>
            <person name="Skryabin Y."/>
            <person name="Sizova A."/>
            <person name="Platonov M."/>
            <person name="Dentovskaya S."/>
        </authorList>
    </citation>
    <scope>NUCLEOTIDE SEQUENCE</scope>
    <source>
        <strain evidence="15">SCPM-O-B-7604</strain>
    </source>
</reference>
<evidence type="ECO:0000256" key="9">
    <source>
        <dbReference type="ARBA" id="ARBA00022989"/>
    </source>
</evidence>
<keyword evidence="10" id="KW-0406">Ion transport</keyword>
<dbReference type="Proteomes" id="UP001057860">
    <property type="component" value="Chromosome"/>
</dbReference>
<dbReference type="RefSeq" id="WP_050108282.1">
    <property type="nucleotide sequence ID" value="NZ_CABHWO010000063.1"/>
</dbReference>
<proteinExistence type="inferred from homology"/>